<dbReference type="GO" id="GO:0046872">
    <property type="term" value="F:metal ion binding"/>
    <property type="evidence" value="ECO:0007669"/>
    <property type="project" value="UniProtKB-KW"/>
</dbReference>
<evidence type="ECO:0000313" key="12">
    <source>
        <dbReference type="EMBL" id="CAA6800038.1"/>
    </source>
</evidence>
<evidence type="ECO:0000259" key="11">
    <source>
        <dbReference type="PROSITE" id="PS51706"/>
    </source>
</evidence>
<keyword evidence="6" id="KW-0460">Magnesium</keyword>
<evidence type="ECO:0000256" key="10">
    <source>
        <dbReference type="HAMAP-Rule" id="MF_00321"/>
    </source>
</evidence>
<keyword evidence="9 10" id="KW-0131">Cell cycle</keyword>
<evidence type="ECO:0000256" key="8">
    <source>
        <dbReference type="ARBA" id="ARBA00023210"/>
    </source>
</evidence>
<dbReference type="Pfam" id="PF01926">
    <property type="entry name" value="MMR_HSR1"/>
    <property type="match status" value="1"/>
</dbReference>
<evidence type="ECO:0000256" key="3">
    <source>
        <dbReference type="ARBA" id="ARBA00022618"/>
    </source>
</evidence>
<evidence type="ECO:0000256" key="4">
    <source>
        <dbReference type="ARBA" id="ARBA00022723"/>
    </source>
</evidence>
<comment type="similarity">
    <text evidence="2 10">Belongs to the TRAFAC class TrmE-Era-EngA-EngB-Septin-like GTPase superfamily. EngB GTPase family.</text>
</comment>
<dbReference type="CDD" id="cd01876">
    <property type="entry name" value="YihA_EngB"/>
    <property type="match status" value="1"/>
</dbReference>
<evidence type="ECO:0000256" key="7">
    <source>
        <dbReference type="ARBA" id="ARBA00023134"/>
    </source>
</evidence>
<dbReference type="PANTHER" id="PTHR11649">
    <property type="entry name" value="MSS1/TRME-RELATED GTP-BINDING PROTEIN"/>
    <property type="match status" value="1"/>
</dbReference>
<dbReference type="AlphaFoldDB" id="A0A6S6RVY7"/>
<dbReference type="Gene3D" id="3.40.50.300">
    <property type="entry name" value="P-loop containing nucleotide triphosphate hydrolases"/>
    <property type="match status" value="1"/>
</dbReference>
<name>A0A6S6RVY7_9BACT</name>
<dbReference type="GO" id="GO:0000917">
    <property type="term" value="P:division septum assembly"/>
    <property type="evidence" value="ECO:0007669"/>
    <property type="project" value="UniProtKB-KW"/>
</dbReference>
<evidence type="ECO:0000256" key="9">
    <source>
        <dbReference type="ARBA" id="ARBA00023306"/>
    </source>
</evidence>
<comment type="cofactor">
    <cofactor evidence="1">
        <name>Mg(2+)</name>
        <dbReference type="ChEBI" id="CHEBI:18420"/>
    </cofactor>
</comment>
<dbReference type="EMBL" id="CACVAQ010000049">
    <property type="protein sequence ID" value="CAA6800038.1"/>
    <property type="molecule type" value="Genomic_DNA"/>
</dbReference>
<evidence type="ECO:0000256" key="1">
    <source>
        <dbReference type="ARBA" id="ARBA00001946"/>
    </source>
</evidence>
<reference evidence="12" key="1">
    <citation type="submission" date="2020-01" db="EMBL/GenBank/DDBJ databases">
        <authorList>
            <person name="Meier V. D."/>
            <person name="Meier V D."/>
        </authorList>
    </citation>
    <scope>NUCLEOTIDE SEQUENCE</scope>
    <source>
        <strain evidence="12">HLG_WM_MAG_10</strain>
    </source>
</reference>
<keyword evidence="4" id="KW-0479">Metal-binding</keyword>
<dbReference type="GO" id="GO:0005525">
    <property type="term" value="F:GTP binding"/>
    <property type="evidence" value="ECO:0007669"/>
    <property type="project" value="UniProtKB-UniRule"/>
</dbReference>
<proteinExistence type="inferred from homology"/>
<dbReference type="InterPro" id="IPR027417">
    <property type="entry name" value="P-loop_NTPase"/>
</dbReference>
<organism evidence="12">
    <name type="scientific">uncultured Aureispira sp</name>
    <dbReference type="NCBI Taxonomy" id="1331704"/>
    <lineage>
        <taxon>Bacteria</taxon>
        <taxon>Pseudomonadati</taxon>
        <taxon>Bacteroidota</taxon>
        <taxon>Saprospiria</taxon>
        <taxon>Saprospirales</taxon>
        <taxon>Saprospiraceae</taxon>
        <taxon>Aureispira</taxon>
        <taxon>environmental samples</taxon>
    </lineage>
</organism>
<evidence type="ECO:0000256" key="5">
    <source>
        <dbReference type="ARBA" id="ARBA00022741"/>
    </source>
</evidence>
<keyword evidence="8 10" id="KW-0717">Septation</keyword>
<protein>
    <recommendedName>
        <fullName evidence="10">Probable GTP-binding protein EngB</fullName>
    </recommendedName>
</protein>
<evidence type="ECO:0000256" key="2">
    <source>
        <dbReference type="ARBA" id="ARBA00009638"/>
    </source>
</evidence>
<dbReference type="HAMAP" id="MF_00321">
    <property type="entry name" value="GTPase_EngB"/>
    <property type="match status" value="1"/>
</dbReference>
<gene>
    <name evidence="10" type="primary">engB</name>
    <name evidence="12" type="ORF">HELGO_WM30043</name>
</gene>
<feature type="domain" description="EngB-type G" evidence="11">
    <location>
        <begin position="22"/>
        <end position="197"/>
    </location>
</feature>
<keyword evidence="3 10" id="KW-0132">Cell division</keyword>
<accession>A0A6S6RVY7</accession>
<keyword evidence="5 10" id="KW-0547">Nucleotide-binding</keyword>
<dbReference type="InterPro" id="IPR019987">
    <property type="entry name" value="GTP-bd_ribosome_bio_YsxC"/>
</dbReference>
<dbReference type="InterPro" id="IPR006073">
    <property type="entry name" value="GTP-bd"/>
</dbReference>
<comment type="function">
    <text evidence="10">Necessary for normal cell division and for the maintenance of normal septation.</text>
</comment>
<dbReference type="PROSITE" id="PS51706">
    <property type="entry name" value="G_ENGB"/>
    <property type="match status" value="1"/>
</dbReference>
<sequence>MEIFHSKYISSHTKVEQCPAGDRPEYAFIGRSNVGKSSLINMVCNNKSLAKISGQPGKTQTINYYDIDDSWYLVDLPGYGYARIAQRTRQVWREMIGTFFTSRPNLQCAFLLVDSCIPPQEKDLEFANWMGENRVPFVIVFTKHDKKKSSKNKNFFQDFKKVFLEQWNEMPQSFITSSKKKTGREPILDFIETLNEQYYDYEKTVDKDH</sequence>
<keyword evidence="7 10" id="KW-0342">GTP-binding</keyword>
<dbReference type="NCBIfam" id="TIGR03598">
    <property type="entry name" value="GTPase_YsxC"/>
    <property type="match status" value="1"/>
</dbReference>
<dbReference type="SUPFAM" id="SSF52540">
    <property type="entry name" value="P-loop containing nucleoside triphosphate hydrolases"/>
    <property type="match status" value="1"/>
</dbReference>
<dbReference type="PANTHER" id="PTHR11649:SF13">
    <property type="entry name" value="ENGB-TYPE G DOMAIN-CONTAINING PROTEIN"/>
    <property type="match status" value="1"/>
</dbReference>
<dbReference type="InterPro" id="IPR030393">
    <property type="entry name" value="G_ENGB_dom"/>
</dbReference>
<evidence type="ECO:0000256" key="6">
    <source>
        <dbReference type="ARBA" id="ARBA00022842"/>
    </source>
</evidence>